<comment type="pathway">
    <text evidence="2">Metabolic intermediate biosynthesis; prephenate biosynthesis; prephenate from chorismate: step 1/1.</text>
</comment>
<dbReference type="PANTHER" id="PTHR21145:SF10">
    <property type="entry name" value="CHORISMATE MUTASE"/>
    <property type="match status" value="1"/>
</dbReference>
<evidence type="ECO:0000256" key="1">
    <source>
        <dbReference type="ARBA" id="ARBA00000824"/>
    </source>
</evidence>
<dbReference type="Gene3D" id="1.10.590.10">
    <property type="entry name" value="Chorismate mutase, AroQ class superfamily, eukaryotic"/>
    <property type="match status" value="1"/>
</dbReference>
<keyword evidence="5" id="KW-0057">Aromatic amino acid biosynthesis</keyword>
<keyword evidence="4" id="KW-0028">Amino-acid biosynthesis</keyword>
<evidence type="ECO:0000313" key="9">
    <source>
        <dbReference type="EMBL" id="CAD6245236.1"/>
    </source>
</evidence>
<dbReference type="FunFam" id="1.10.590.10:FF:000003">
    <property type="entry name" value="Chorismate mutase"/>
    <property type="match status" value="1"/>
</dbReference>
<reference evidence="9" key="1">
    <citation type="submission" date="2020-10" db="EMBL/GenBank/DDBJ databases">
        <authorList>
            <person name="Han B."/>
            <person name="Lu T."/>
            <person name="Zhao Q."/>
            <person name="Huang X."/>
            <person name="Zhao Y."/>
        </authorList>
    </citation>
    <scope>NUCLEOTIDE SEQUENCE</scope>
</reference>
<proteinExistence type="predicted"/>
<comment type="catalytic activity">
    <reaction evidence="1">
        <text>chorismate = prephenate</text>
        <dbReference type="Rhea" id="RHEA:13897"/>
        <dbReference type="ChEBI" id="CHEBI:29748"/>
        <dbReference type="ChEBI" id="CHEBI:29934"/>
        <dbReference type="EC" id="5.4.99.5"/>
    </reaction>
</comment>
<dbReference type="InterPro" id="IPR037039">
    <property type="entry name" value="CM_AroQ_sf_eucaryotic"/>
</dbReference>
<gene>
    <name evidence="9" type="ORF">NCGR_LOCUS29643</name>
</gene>
<keyword evidence="10" id="KW-1185">Reference proteome</keyword>
<dbReference type="Proteomes" id="UP000604825">
    <property type="component" value="Unassembled WGS sequence"/>
</dbReference>
<dbReference type="AlphaFoldDB" id="A0A811PIR7"/>
<dbReference type="NCBIfam" id="TIGR01802">
    <property type="entry name" value="CM_pl-yst"/>
    <property type="match status" value="1"/>
</dbReference>
<evidence type="ECO:0000256" key="6">
    <source>
        <dbReference type="ARBA" id="ARBA00023235"/>
    </source>
</evidence>
<dbReference type="PROSITE" id="PS51169">
    <property type="entry name" value="CHORISMATE_MUT_3"/>
    <property type="match status" value="1"/>
</dbReference>
<evidence type="ECO:0000256" key="5">
    <source>
        <dbReference type="ARBA" id="ARBA00023141"/>
    </source>
</evidence>
<sequence length="289" mass="32507">MAVRAIHTPLLLCTMALLLTGLVSPSTAGLSLDTVREFLTREEDTIVFSLIERAKYPLNRPAYAPLHFGAGAGAEPDRHLNASFAELFIRESEAVQSKAGRYQSLQEIPFFAYRVPFTLAPLYNFTRDLYPAAAFVNVNDAIWSMYFNELLPLLAKNGDDGNYAVTADADLACLQVLSRRINYGRYVAEVKFRGDQQTYTSLIQAKDRDALMKLLTSEAQEDVVKRRVEKKAIVFGQSITLDGPIQTDVNNSSQANFKVDPSVVYKLYDQWVIPLTKQVEVEYLLHRLD</sequence>
<dbReference type="EMBL" id="CAJGYO010000007">
    <property type="protein sequence ID" value="CAD6245236.1"/>
    <property type="molecule type" value="Genomic_DNA"/>
</dbReference>
<evidence type="ECO:0000259" key="8">
    <source>
        <dbReference type="Pfam" id="PF01817"/>
    </source>
</evidence>
<dbReference type="InterPro" id="IPR036263">
    <property type="entry name" value="Chorismate_II_sf"/>
</dbReference>
<dbReference type="Pfam" id="PF01817">
    <property type="entry name" value="CM_2"/>
    <property type="match status" value="1"/>
</dbReference>
<evidence type="ECO:0000256" key="7">
    <source>
        <dbReference type="SAM" id="SignalP"/>
    </source>
</evidence>
<dbReference type="GO" id="GO:0046417">
    <property type="term" value="P:chorismate metabolic process"/>
    <property type="evidence" value="ECO:0007669"/>
    <property type="project" value="InterPro"/>
</dbReference>
<evidence type="ECO:0000256" key="4">
    <source>
        <dbReference type="ARBA" id="ARBA00022605"/>
    </source>
</evidence>
<dbReference type="GO" id="GO:0008652">
    <property type="term" value="P:amino acid biosynthetic process"/>
    <property type="evidence" value="ECO:0007669"/>
    <property type="project" value="UniProtKB-KW"/>
</dbReference>
<name>A0A811PIR7_9POAL</name>
<evidence type="ECO:0000256" key="2">
    <source>
        <dbReference type="ARBA" id="ARBA00004817"/>
    </source>
</evidence>
<keyword evidence="7" id="KW-0732">Signal</keyword>
<accession>A0A811PIR7</accession>
<dbReference type="EC" id="5.4.99.5" evidence="3"/>
<dbReference type="GO" id="GO:0005737">
    <property type="term" value="C:cytoplasm"/>
    <property type="evidence" value="ECO:0007669"/>
    <property type="project" value="TreeGrafter"/>
</dbReference>
<dbReference type="UniPathway" id="UPA00120">
    <property type="reaction ID" value="UER00203"/>
</dbReference>
<dbReference type="OrthoDB" id="191918at2759"/>
<dbReference type="InterPro" id="IPR008238">
    <property type="entry name" value="Chorismate_mutase_AroQ_euk"/>
</dbReference>
<dbReference type="GO" id="GO:0004106">
    <property type="term" value="F:chorismate mutase activity"/>
    <property type="evidence" value="ECO:0007669"/>
    <property type="project" value="UniProtKB-EC"/>
</dbReference>
<feature type="chain" id="PRO_5032847002" description="chorismate mutase" evidence="7">
    <location>
        <begin position="26"/>
        <end position="289"/>
    </location>
</feature>
<dbReference type="SUPFAM" id="SSF48600">
    <property type="entry name" value="Chorismate mutase II"/>
    <property type="match status" value="1"/>
</dbReference>
<dbReference type="PANTHER" id="PTHR21145">
    <property type="entry name" value="CHORISMATE MUTASE"/>
    <property type="match status" value="1"/>
</dbReference>
<keyword evidence="6" id="KW-0413">Isomerase</keyword>
<evidence type="ECO:0000256" key="3">
    <source>
        <dbReference type="ARBA" id="ARBA00012404"/>
    </source>
</evidence>
<dbReference type="GO" id="GO:0009073">
    <property type="term" value="P:aromatic amino acid family biosynthetic process"/>
    <property type="evidence" value="ECO:0007669"/>
    <property type="project" value="UniProtKB-KW"/>
</dbReference>
<comment type="caution">
    <text evidence="9">The sequence shown here is derived from an EMBL/GenBank/DDBJ whole genome shotgun (WGS) entry which is preliminary data.</text>
</comment>
<feature type="signal peptide" evidence="7">
    <location>
        <begin position="1"/>
        <end position="25"/>
    </location>
</feature>
<dbReference type="InterPro" id="IPR002701">
    <property type="entry name" value="CM_II_prokaryot"/>
</dbReference>
<organism evidence="9 10">
    <name type="scientific">Miscanthus lutarioriparius</name>
    <dbReference type="NCBI Taxonomy" id="422564"/>
    <lineage>
        <taxon>Eukaryota</taxon>
        <taxon>Viridiplantae</taxon>
        <taxon>Streptophyta</taxon>
        <taxon>Embryophyta</taxon>
        <taxon>Tracheophyta</taxon>
        <taxon>Spermatophyta</taxon>
        <taxon>Magnoliopsida</taxon>
        <taxon>Liliopsida</taxon>
        <taxon>Poales</taxon>
        <taxon>Poaceae</taxon>
        <taxon>PACMAD clade</taxon>
        <taxon>Panicoideae</taxon>
        <taxon>Andropogonodae</taxon>
        <taxon>Andropogoneae</taxon>
        <taxon>Saccharinae</taxon>
        <taxon>Miscanthus</taxon>
    </lineage>
</organism>
<feature type="domain" description="Chorismate mutase" evidence="8">
    <location>
        <begin position="167"/>
        <end position="280"/>
    </location>
</feature>
<protein>
    <recommendedName>
        <fullName evidence="3">chorismate mutase</fullName>
        <ecNumber evidence="3">5.4.99.5</ecNumber>
    </recommendedName>
</protein>
<evidence type="ECO:0000313" key="10">
    <source>
        <dbReference type="Proteomes" id="UP000604825"/>
    </source>
</evidence>